<protein>
    <recommendedName>
        <fullName evidence="1">AAA+ ATPase domain-containing protein</fullName>
    </recommendedName>
</protein>
<dbReference type="AlphaFoldDB" id="A0A4R2JMK5"/>
<keyword evidence="3" id="KW-1185">Reference proteome</keyword>
<reference evidence="2 3" key="1">
    <citation type="submission" date="2019-03" db="EMBL/GenBank/DDBJ databases">
        <title>Genomic Encyclopedia of Type Strains, Phase IV (KMG-IV): sequencing the most valuable type-strain genomes for metagenomic binning, comparative biology and taxonomic classification.</title>
        <authorList>
            <person name="Goeker M."/>
        </authorList>
    </citation>
    <scope>NUCLEOTIDE SEQUENCE [LARGE SCALE GENOMIC DNA]</scope>
    <source>
        <strain evidence="2 3">DSM 45934</strain>
    </source>
</reference>
<dbReference type="RefSeq" id="WP_132118062.1">
    <property type="nucleotide sequence ID" value="NZ_SLWS01000004.1"/>
</dbReference>
<proteinExistence type="predicted"/>
<accession>A0A4R2JMK5</accession>
<dbReference type="EMBL" id="SLWS01000004">
    <property type="protein sequence ID" value="TCO59852.1"/>
    <property type="molecule type" value="Genomic_DNA"/>
</dbReference>
<dbReference type="SMART" id="SM00382">
    <property type="entry name" value="AAA"/>
    <property type="match status" value="1"/>
</dbReference>
<organism evidence="2 3">
    <name type="scientific">Actinocrispum wychmicini</name>
    <dbReference type="NCBI Taxonomy" id="1213861"/>
    <lineage>
        <taxon>Bacteria</taxon>
        <taxon>Bacillati</taxon>
        <taxon>Actinomycetota</taxon>
        <taxon>Actinomycetes</taxon>
        <taxon>Pseudonocardiales</taxon>
        <taxon>Pseudonocardiaceae</taxon>
        <taxon>Actinocrispum</taxon>
    </lineage>
</organism>
<evidence type="ECO:0000313" key="3">
    <source>
        <dbReference type="Proteomes" id="UP000295680"/>
    </source>
</evidence>
<feature type="domain" description="AAA+ ATPase" evidence="1">
    <location>
        <begin position="178"/>
        <end position="462"/>
    </location>
</feature>
<evidence type="ECO:0000259" key="1">
    <source>
        <dbReference type="SMART" id="SM00382"/>
    </source>
</evidence>
<dbReference type="SUPFAM" id="SSF52540">
    <property type="entry name" value="P-loop containing nucleoside triphosphate hydrolases"/>
    <property type="match status" value="1"/>
</dbReference>
<name>A0A4R2JMK5_9PSEU</name>
<sequence length="741" mass="81892">MNESVVRLRPVVSWPRQVTPGQRYLITVDVEQDETADDWPYDQEEYPIGCVLDGRPALDVQSVGDTTIVVHRFGGTYGPAKFVAQAQEELTGQCLLSLTLVTAGGVPFRTLELPVRGTADESETQQDSFVDMAASVAELRLRPVSDRGDRLVGRHAELELMTAFARWPILDAVPPDWTAPVLAFIGAPGSGKTALLTEFARRIGRLKVPYAYFDCAQTTAQTTGEVLSALAYELSRDGGLIFPRLATGLLAISQPPPSDDPARAREQFIELVRVGKRPASPSVLMDVTNPAFRRTYVYVPDLVLRGLSVFPRSRAAVFRRGVQWWGQNQESDSGAVDSLIELCRRAHHSSDHGLVTRPLLAAFLADLRDTFRSGRLAKAGWNCVVMIDNVDTSIGRHVLEELIDARQESVRRSGGPDPLTVLVASSGALEVHKETVVTAKELLRTNTFRQAATRMIPVSLPDLTKKDVAAMEGLPISSILHGFTNGHAASVVTIMRSEVTGLKAPWPLVEEPSIEGKLLHPFIRDLPEPMVNELVTCAAARNRGEVLRFAEHGWGLRETASALPSYLWTPIGWSDSATLHPMLRRLLLRRLAARSPEHPLNWQQVHSWLQEDCARRDDVPGELYHTLALGHMDAVVPRLAELFDEIAHSDWVGILDSVTAAPIQQDQPLLGLDSMAVSREPGVDAAVRQLVWALWQANDRLAARPTYLYDVVDRGFSTLVRCSTKADVEPLIERWRAQRSE</sequence>
<dbReference type="Proteomes" id="UP000295680">
    <property type="component" value="Unassembled WGS sequence"/>
</dbReference>
<gene>
    <name evidence="2" type="ORF">EV192_104695</name>
</gene>
<evidence type="ECO:0000313" key="2">
    <source>
        <dbReference type="EMBL" id="TCO59852.1"/>
    </source>
</evidence>
<dbReference type="Gene3D" id="3.40.50.300">
    <property type="entry name" value="P-loop containing nucleotide triphosphate hydrolases"/>
    <property type="match status" value="1"/>
</dbReference>
<dbReference type="InterPro" id="IPR003593">
    <property type="entry name" value="AAA+_ATPase"/>
</dbReference>
<comment type="caution">
    <text evidence="2">The sequence shown here is derived from an EMBL/GenBank/DDBJ whole genome shotgun (WGS) entry which is preliminary data.</text>
</comment>
<dbReference type="OrthoDB" id="3512096at2"/>
<dbReference type="InterPro" id="IPR027417">
    <property type="entry name" value="P-loop_NTPase"/>
</dbReference>